<organism evidence="1 2">
    <name type="scientific">Agromyces aurantiacus</name>
    <dbReference type="NCBI Taxonomy" id="165814"/>
    <lineage>
        <taxon>Bacteria</taxon>
        <taxon>Bacillati</taxon>
        <taxon>Actinomycetota</taxon>
        <taxon>Actinomycetes</taxon>
        <taxon>Micrococcales</taxon>
        <taxon>Microbacteriaceae</taxon>
        <taxon>Agromyces</taxon>
    </lineage>
</organism>
<keyword evidence="2" id="KW-1185">Reference proteome</keyword>
<dbReference type="RefSeq" id="WP_204395676.1">
    <property type="nucleotide sequence ID" value="NZ_JAFBBW010000001.1"/>
</dbReference>
<dbReference type="Proteomes" id="UP001595960">
    <property type="component" value="Unassembled WGS sequence"/>
</dbReference>
<protein>
    <submittedName>
        <fullName evidence="1">Uncharacterized protein</fullName>
    </submittedName>
</protein>
<evidence type="ECO:0000313" key="2">
    <source>
        <dbReference type="Proteomes" id="UP001595960"/>
    </source>
</evidence>
<sequence length="137" mass="15489">MWTDEAGELHETPVDWRTTAVADQVQAMVERLPEHARDRYSDWMDAELEVLRAHARELVAGGLAEEAAYRDRPLPAVELLRIPWATIRDGAALEAALASVPPRWRLDAMFVVEDAFDANRPAAPRFRLRDLLDAIGF</sequence>
<gene>
    <name evidence="1" type="ORF">ACFPER_02465</name>
</gene>
<accession>A0ABV9R1D4</accession>
<proteinExistence type="predicted"/>
<evidence type="ECO:0000313" key="1">
    <source>
        <dbReference type="EMBL" id="MFC4827635.1"/>
    </source>
</evidence>
<name>A0ABV9R1D4_9MICO</name>
<comment type="caution">
    <text evidence="1">The sequence shown here is derived from an EMBL/GenBank/DDBJ whole genome shotgun (WGS) entry which is preliminary data.</text>
</comment>
<reference evidence="2" key="1">
    <citation type="journal article" date="2019" name="Int. J. Syst. Evol. Microbiol.">
        <title>The Global Catalogue of Microorganisms (GCM) 10K type strain sequencing project: providing services to taxonomists for standard genome sequencing and annotation.</title>
        <authorList>
            <consortium name="The Broad Institute Genomics Platform"/>
            <consortium name="The Broad Institute Genome Sequencing Center for Infectious Disease"/>
            <person name="Wu L."/>
            <person name="Ma J."/>
        </authorList>
    </citation>
    <scope>NUCLEOTIDE SEQUENCE [LARGE SCALE GENOMIC DNA]</scope>
    <source>
        <strain evidence="2">CGMCC 1.12192</strain>
    </source>
</reference>
<dbReference type="EMBL" id="JBHSJC010000001">
    <property type="protein sequence ID" value="MFC4827635.1"/>
    <property type="molecule type" value="Genomic_DNA"/>
</dbReference>